<dbReference type="GeneTree" id="ENSGT00500000045021"/>
<dbReference type="AlphaFoldDB" id="A0A3B3RBG9"/>
<reference evidence="3" key="2">
    <citation type="submission" date="2025-09" db="UniProtKB">
        <authorList>
            <consortium name="Ensembl"/>
        </authorList>
    </citation>
    <scope>IDENTIFICATION</scope>
</reference>
<dbReference type="InterPro" id="IPR031648">
    <property type="entry name" value="TMEM82"/>
</dbReference>
<feature type="transmembrane region" description="Helical" evidence="2">
    <location>
        <begin position="26"/>
        <end position="45"/>
    </location>
</feature>
<proteinExistence type="predicted"/>
<organism evidence="3 4">
    <name type="scientific">Paramormyrops kingsleyae</name>
    <dbReference type="NCBI Taxonomy" id="1676925"/>
    <lineage>
        <taxon>Eukaryota</taxon>
        <taxon>Metazoa</taxon>
        <taxon>Chordata</taxon>
        <taxon>Craniata</taxon>
        <taxon>Vertebrata</taxon>
        <taxon>Euteleostomi</taxon>
        <taxon>Actinopterygii</taxon>
        <taxon>Neopterygii</taxon>
        <taxon>Teleostei</taxon>
        <taxon>Osteoglossocephala</taxon>
        <taxon>Osteoglossomorpha</taxon>
        <taxon>Osteoglossiformes</taxon>
        <taxon>Mormyridae</taxon>
        <taxon>Paramormyrops</taxon>
    </lineage>
</organism>
<dbReference type="Ensembl" id="ENSPKIT00000040508.1">
    <property type="protein sequence ID" value="ENSPKIP00000016027.1"/>
    <property type="gene ID" value="ENSPKIG00000002528.1"/>
</dbReference>
<feature type="compositionally biased region" description="Polar residues" evidence="1">
    <location>
        <begin position="325"/>
        <end position="340"/>
    </location>
</feature>
<dbReference type="PANTHER" id="PTHR35257">
    <property type="entry name" value="TRANSMEMBRANE PROTEIN 82"/>
    <property type="match status" value="1"/>
</dbReference>
<dbReference type="STRING" id="1676925.ENSPKIP00000016027"/>
<sequence length="352" mass="38732">MFGSVLFWLPSISDIMNFEVNLFESLLQGVVSTSGILVLCNLLRVHFFIKAVRKDDGSSQKEPPRLLAGPRPGLGRTLHLCCLISILTVVGPRVASLVVLEFSLRAVAAWVTVGSKSPPSAALQFMVSCQFSLGCALSCSLHFLQEGAPQRLLSLLLAAGLSWILARQSSHLWHHVMALYPLHSSQRYCGVCLSLVASSRALLPLLTHSLMVTFCVAAVAAISIINHHFLSAAEALRFWMPLTICYMLLVVHTQEEQHRRPGGEVVHQTVMVRLGGLLLLMLMVGWWTDVLHMFICFLGEACCLIPSRDLQDAVSQEMAEEASSCLQLNQSTNSHSQMQPESDLVPSKDKDF</sequence>
<evidence type="ECO:0000256" key="1">
    <source>
        <dbReference type="SAM" id="MobiDB-lite"/>
    </source>
</evidence>
<feature type="region of interest" description="Disordered" evidence="1">
    <location>
        <begin position="325"/>
        <end position="352"/>
    </location>
</feature>
<evidence type="ECO:0000313" key="4">
    <source>
        <dbReference type="Proteomes" id="UP000261540"/>
    </source>
</evidence>
<feature type="transmembrane region" description="Helical" evidence="2">
    <location>
        <begin position="210"/>
        <end position="230"/>
    </location>
</feature>
<evidence type="ECO:0000313" key="3">
    <source>
        <dbReference type="Ensembl" id="ENSPKIP00000016027.1"/>
    </source>
</evidence>
<keyword evidence="2" id="KW-0812">Transmembrane</keyword>
<protein>
    <submittedName>
        <fullName evidence="3">Transmembrane protein 82</fullName>
    </submittedName>
</protein>
<dbReference type="OrthoDB" id="9943056at2759"/>
<name>A0A3B3RBG9_9TELE</name>
<keyword evidence="2" id="KW-0472">Membrane</keyword>
<feature type="transmembrane region" description="Helical" evidence="2">
    <location>
        <begin position="265"/>
        <end position="287"/>
    </location>
</feature>
<feature type="transmembrane region" description="Helical" evidence="2">
    <location>
        <begin position="236"/>
        <end position="253"/>
    </location>
</feature>
<reference evidence="3" key="1">
    <citation type="submission" date="2025-08" db="UniProtKB">
        <authorList>
            <consortium name="Ensembl"/>
        </authorList>
    </citation>
    <scope>IDENTIFICATION</scope>
</reference>
<dbReference type="PANTHER" id="PTHR35257:SF1">
    <property type="entry name" value="TRANSMEMBRANE PROTEIN 82"/>
    <property type="match status" value="1"/>
</dbReference>
<accession>A0A3B3RBG9</accession>
<dbReference type="Proteomes" id="UP000261540">
    <property type="component" value="Unplaced"/>
</dbReference>
<evidence type="ECO:0000256" key="2">
    <source>
        <dbReference type="SAM" id="Phobius"/>
    </source>
</evidence>
<keyword evidence="2" id="KW-1133">Transmembrane helix</keyword>
<dbReference type="Pfam" id="PF15816">
    <property type="entry name" value="TMEM82"/>
    <property type="match status" value="1"/>
</dbReference>
<keyword evidence="4" id="KW-1185">Reference proteome</keyword>